<keyword evidence="1" id="KW-0238">DNA-binding</keyword>
<accession>A0A345ME07</accession>
<evidence type="ECO:0000313" key="2">
    <source>
        <dbReference type="Proteomes" id="UP000259914"/>
    </source>
</evidence>
<organism evidence="1 2">
    <name type="scientific">Streptomyces phage SparkleGoddess</name>
    <dbReference type="NCBI Taxonomy" id="2283305"/>
    <lineage>
        <taxon>Viruses</taxon>
        <taxon>Duplodnaviria</taxon>
        <taxon>Heunggongvirae</taxon>
        <taxon>Uroviricota</taxon>
        <taxon>Caudoviricetes</taxon>
        <taxon>Stanwilliamsviridae</taxon>
        <taxon>Loccivirinae</taxon>
        <taxon>Gilsonvirus</taxon>
        <taxon>Gilsonvirus comrade</taxon>
    </lineage>
</organism>
<protein>
    <submittedName>
        <fullName evidence="1">Helix-turn-helix DNA-binding domain protein</fullName>
    </submittedName>
</protein>
<proteinExistence type="predicted"/>
<name>A0A345ME07_9CAUD</name>
<dbReference type="EMBL" id="MH590589">
    <property type="protein sequence ID" value="AXH68788.1"/>
    <property type="molecule type" value="Genomic_DNA"/>
</dbReference>
<reference evidence="1 2" key="1">
    <citation type="submission" date="2018-07" db="EMBL/GenBank/DDBJ databases">
        <authorList>
            <person name="Dixon J."/>
            <person name="Knudsen H.R."/>
            <person name="Rock W."/>
            <person name="Scott A.N."/>
            <person name="Walsdorf S.L."/>
            <person name="Layton S.R."/>
            <person name="Nayek S."/>
            <person name="Kim T."/>
            <person name="Hughes L.E."/>
            <person name="Garlena R.A."/>
            <person name="Russell D.A."/>
            <person name="Pope W.H."/>
            <person name="Jacobs-Sera D."/>
            <person name="Hatfull G.F."/>
        </authorList>
    </citation>
    <scope>NUCLEOTIDE SEQUENCE [LARGE SCALE GENOMIC DNA]</scope>
</reference>
<gene>
    <name evidence="1" type="primary">76</name>
    <name evidence="1" type="ORF">SEA_SPARKLEGODDESS_76</name>
</gene>
<sequence>MAKAVKKYLSEKWLYRQHVVLRRTPESIAEECGVAVRTIYRKLEDLERKNK</sequence>
<evidence type="ECO:0000313" key="1">
    <source>
        <dbReference type="EMBL" id="AXH68788.1"/>
    </source>
</evidence>
<dbReference type="Proteomes" id="UP000259914">
    <property type="component" value="Segment"/>
</dbReference>
<dbReference type="GO" id="GO:0003677">
    <property type="term" value="F:DNA binding"/>
    <property type="evidence" value="ECO:0007669"/>
    <property type="project" value="UniProtKB-KW"/>
</dbReference>